<evidence type="ECO:0000313" key="3">
    <source>
        <dbReference type="Proteomes" id="UP001415857"/>
    </source>
</evidence>
<accession>A0AAP0R8Q0</accession>
<dbReference type="AlphaFoldDB" id="A0AAP0R8Q0"/>
<organism evidence="2 3">
    <name type="scientific">Liquidambar formosana</name>
    <name type="common">Formosan gum</name>
    <dbReference type="NCBI Taxonomy" id="63359"/>
    <lineage>
        <taxon>Eukaryota</taxon>
        <taxon>Viridiplantae</taxon>
        <taxon>Streptophyta</taxon>
        <taxon>Embryophyta</taxon>
        <taxon>Tracheophyta</taxon>
        <taxon>Spermatophyta</taxon>
        <taxon>Magnoliopsida</taxon>
        <taxon>eudicotyledons</taxon>
        <taxon>Gunneridae</taxon>
        <taxon>Pentapetalae</taxon>
        <taxon>Saxifragales</taxon>
        <taxon>Altingiaceae</taxon>
        <taxon>Liquidambar</taxon>
    </lineage>
</organism>
<dbReference type="GO" id="GO:0034098">
    <property type="term" value="C:VCP-NPL4-UFD1 AAA ATPase complex"/>
    <property type="evidence" value="ECO:0007669"/>
    <property type="project" value="TreeGrafter"/>
</dbReference>
<evidence type="ECO:0000313" key="2">
    <source>
        <dbReference type="EMBL" id="KAK9271813.1"/>
    </source>
</evidence>
<dbReference type="PANTHER" id="PTHR12555">
    <property type="entry name" value="UBIQUITIN FUSION DEGRADATON PROTEIN 1"/>
    <property type="match status" value="1"/>
</dbReference>
<name>A0AAP0R8Q0_LIQFO</name>
<dbReference type="Pfam" id="PF24842">
    <property type="entry name" value="UFD1_N2"/>
    <property type="match status" value="1"/>
</dbReference>
<dbReference type="GO" id="GO:0031593">
    <property type="term" value="F:polyubiquitin modification-dependent protein binding"/>
    <property type="evidence" value="ECO:0007669"/>
    <property type="project" value="TreeGrafter"/>
</dbReference>
<dbReference type="EMBL" id="JBBPBK010000013">
    <property type="protein sequence ID" value="KAK9271813.1"/>
    <property type="molecule type" value="Genomic_DNA"/>
</dbReference>
<sequence>MESSSSHCEKELSPLVPYTTDFIRLSNPKAVSEVTLRNFSCLIVGDTMMITHNGKNFYIDVIKTKPSSAVSIIETDCVVDFAPPLDYKESKKPKPQRIVEEPTKEEPKFKSFTGAKRRLDGKPVTELAASVLKEDQSIVANSTSSVEKICDGAVKESKQTFKRGFQYEKFEEGFT</sequence>
<comment type="caution">
    <text evidence="2">The sequence shown here is derived from an EMBL/GenBank/DDBJ whole genome shotgun (WGS) entry which is preliminary data.</text>
</comment>
<dbReference type="Proteomes" id="UP001415857">
    <property type="component" value="Unassembled WGS sequence"/>
</dbReference>
<dbReference type="PANTHER" id="PTHR12555:SF13">
    <property type="entry name" value="UBIQUITIN RECOGNITION FACTOR IN ER-ASSOCIATED DEGRADATION PROTEIN 1"/>
    <property type="match status" value="1"/>
</dbReference>
<dbReference type="GO" id="GO:0036503">
    <property type="term" value="P:ERAD pathway"/>
    <property type="evidence" value="ECO:0007669"/>
    <property type="project" value="TreeGrafter"/>
</dbReference>
<keyword evidence="3" id="KW-1185">Reference proteome</keyword>
<evidence type="ECO:0000259" key="1">
    <source>
        <dbReference type="Pfam" id="PF24842"/>
    </source>
</evidence>
<reference evidence="2 3" key="1">
    <citation type="journal article" date="2024" name="Plant J.">
        <title>Genome sequences and population genomics reveal climatic adaptation and genomic divergence between two closely related sweetgum species.</title>
        <authorList>
            <person name="Xu W.Q."/>
            <person name="Ren C.Q."/>
            <person name="Zhang X.Y."/>
            <person name="Comes H.P."/>
            <person name="Liu X.H."/>
            <person name="Li Y.G."/>
            <person name="Kettle C.J."/>
            <person name="Jalonen R."/>
            <person name="Gaisberger H."/>
            <person name="Ma Y.Z."/>
            <person name="Qiu Y.X."/>
        </authorList>
    </citation>
    <scope>NUCLEOTIDE SEQUENCE [LARGE SCALE GENOMIC DNA]</scope>
    <source>
        <strain evidence="2">Hangzhou</strain>
    </source>
</reference>
<feature type="domain" description="Ubiquitin fusion degradation protein UFD1 N-terminal subdomain 2" evidence="1">
    <location>
        <begin position="15"/>
        <end position="84"/>
    </location>
</feature>
<dbReference type="Gene3D" id="3.10.330.10">
    <property type="match status" value="1"/>
</dbReference>
<dbReference type="InterPro" id="IPR055418">
    <property type="entry name" value="UFD1_N2"/>
</dbReference>
<dbReference type="InterPro" id="IPR004854">
    <property type="entry name" value="Ufd1-like"/>
</dbReference>
<gene>
    <name evidence="2" type="ORF">L1049_002178</name>
</gene>
<dbReference type="GO" id="GO:0006511">
    <property type="term" value="P:ubiquitin-dependent protein catabolic process"/>
    <property type="evidence" value="ECO:0007669"/>
    <property type="project" value="InterPro"/>
</dbReference>
<proteinExistence type="predicted"/>
<protein>
    <recommendedName>
        <fullName evidence="1">Ubiquitin fusion degradation protein UFD1 N-terminal subdomain 2 domain-containing protein</fullName>
    </recommendedName>
</protein>